<dbReference type="InterPro" id="IPR018289">
    <property type="entry name" value="MULE_transposase_dom"/>
</dbReference>
<protein>
    <submittedName>
        <fullName evidence="3">Uncharacterized protein LOC104232777 isoform X1</fullName>
    </submittedName>
</protein>
<dbReference type="GeneID" id="104232777"/>
<proteinExistence type="predicted"/>
<dbReference type="RefSeq" id="XP_009784354.1">
    <property type="nucleotide sequence ID" value="XM_009786052.1"/>
</dbReference>
<evidence type="ECO:0000259" key="1">
    <source>
        <dbReference type="Pfam" id="PF10551"/>
    </source>
</evidence>
<sequence length="201" mass="23957">MLLQGTTMKHNQRKQGRNMRETWSWFLANLGQDLEINNSHHIAFISDRQKGLIAAVRDLFPNAEHRNCVRHMYQNFKTKHKGKALKDMVWNAAWASNNVIFRKCMEDLENEDKAAREWFNHPERPFNTWTRSMFRTHIKCDMLLNNLCENFNRWLLCVLVLLLNLELLNLELLCVLKFLKLLFVMKFLKLLLLVFLREAGV</sequence>
<dbReference type="KEGG" id="nsy:104232777"/>
<dbReference type="eggNOG" id="ENOG502QU1T">
    <property type="taxonomic scope" value="Eukaryota"/>
</dbReference>
<gene>
    <name evidence="3" type="primary">LOC104232777</name>
</gene>
<dbReference type="Proteomes" id="UP000189701">
    <property type="component" value="Unplaced"/>
</dbReference>
<evidence type="ECO:0000313" key="3">
    <source>
        <dbReference type="RefSeq" id="XP_009784354.1"/>
    </source>
</evidence>
<reference evidence="3" key="2">
    <citation type="submission" date="2025-08" db="UniProtKB">
        <authorList>
            <consortium name="RefSeq"/>
        </authorList>
    </citation>
    <scope>IDENTIFICATION</scope>
    <source>
        <tissue evidence="3">Leaf</tissue>
    </source>
</reference>
<dbReference type="STRING" id="4096.A0A1U7XBN1"/>
<name>A0A1U7XBN1_NICSY</name>
<dbReference type="PANTHER" id="PTHR31973:SF187">
    <property type="entry name" value="MUTATOR TRANSPOSASE MUDRA PROTEIN"/>
    <property type="match status" value="1"/>
</dbReference>
<organism evidence="2 3">
    <name type="scientific">Nicotiana sylvestris</name>
    <name type="common">Wood tobacco</name>
    <name type="synonym">South American tobacco</name>
    <dbReference type="NCBI Taxonomy" id="4096"/>
    <lineage>
        <taxon>Eukaryota</taxon>
        <taxon>Viridiplantae</taxon>
        <taxon>Streptophyta</taxon>
        <taxon>Embryophyta</taxon>
        <taxon>Tracheophyta</taxon>
        <taxon>Spermatophyta</taxon>
        <taxon>Magnoliopsida</taxon>
        <taxon>eudicotyledons</taxon>
        <taxon>Gunneridae</taxon>
        <taxon>Pentapetalae</taxon>
        <taxon>asterids</taxon>
        <taxon>lamiids</taxon>
        <taxon>Solanales</taxon>
        <taxon>Solanaceae</taxon>
        <taxon>Nicotianoideae</taxon>
        <taxon>Nicotianeae</taxon>
        <taxon>Nicotiana</taxon>
    </lineage>
</organism>
<dbReference type="PANTHER" id="PTHR31973">
    <property type="entry name" value="POLYPROTEIN, PUTATIVE-RELATED"/>
    <property type="match status" value="1"/>
</dbReference>
<dbReference type="Pfam" id="PF10551">
    <property type="entry name" value="MULE"/>
    <property type="match status" value="1"/>
</dbReference>
<dbReference type="AlphaFoldDB" id="A0A1U7XBN1"/>
<keyword evidence="2" id="KW-1185">Reference proteome</keyword>
<evidence type="ECO:0000313" key="2">
    <source>
        <dbReference type="Proteomes" id="UP000189701"/>
    </source>
</evidence>
<accession>A0A1U7XBN1</accession>
<reference evidence="2" key="1">
    <citation type="journal article" date="2013" name="Genome Biol.">
        <title>Reference genomes and transcriptomes of Nicotiana sylvestris and Nicotiana tomentosiformis.</title>
        <authorList>
            <person name="Sierro N."/>
            <person name="Battey J.N."/>
            <person name="Ouadi S."/>
            <person name="Bovet L."/>
            <person name="Goepfert S."/>
            <person name="Bakaher N."/>
            <person name="Peitsch M.C."/>
            <person name="Ivanov N.V."/>
        </authorList>
    </citation>
    <scope>NUCLEOTIDE SEQUENCE [LARGE SCALE GENOMIC DNA]</scope>
</reference>
<feature type="domain" description="MULE transposase" evidence="1">
    <location>
        <begin position="20"/>
        <end position="75"/>
    </location>
</feature>